<dbReference type="RefSeq" id="XP_008086342.1">
    <property type="nucleotide sequence ID" value="XM_008088151.1"/>
</dbReference>
<dbReference type="AlphaFoldDB" id="S3CKU8"/>
<comment type="similarity">
    <text evidence="1">Belongs to the short-chain dehydrogenases/reductases (SDR) family.</text>
</comment>
<dbReference type="Pfam" id="PF13561">
    <property type="entry name" value="adh_short_C2"/>
    <property type="match status" value="1"/>
</dbReference>
<evidence type="ECO:0000256" key="2">
    <source>
        <dbReference type="ARBA" id="ARBA00022857"/>
    </source>
</evidence>
<keyword evidence="6" id="KW-1185">Reference proteome</keyword>
<dbReference type="PRINTS" id="PR00080">
    <property type="entry name" value="SDRFAMILY"/>
</dbReference>
<keyword evidence="2" id="KW-0521">NADP</keyword>
<dbReference type="FunFam" id="3.40.50.720:FF:000084">
    <property type="entry name" value="Short-chain dehydrogenase reductase"/>
    <property type="match status" value="1"/>
</dbReference>
<evidence type="ECO:0000313" key="5">
    <source>
        <dbReference type="EMBL" id="EPE27152.1"/>
    </source>
</evidence>
<proteinExistence type="inferred from homology"/>
<dbReference type="OMA" id="EPNGIHL"/>
<evidence type="ECO:0000256" key="3">
    <source>
        <dbReference type="ARBA" id="ARBA00023002"/>
    </source>
</evidence>
<accession>S3CKU8</accession>
<dbReference type="PANTHER" id="PTHR43618">
    <property type="entry name" value="7-ALPHA-HYDROXYSTEROID DEHYDROGENASE"/>
    <property type="match status" value="1"/>
</dbReference>
<evidence type="ECO:0000256" key="4">
    <source>
        <dbReference type="SAM" id="MobiDB-lite"/>
    </source>
</evidence>
<dbReference type="HOGENOM" id="CLU_010194_12_0_1"/>
<feature type="region of interest" description="Disordered" evidence="4">
    <location>
        <begin position="235"/>
        <end position="263"/>
    </location>
</feature>
<dbReference type="KEGG" id="glz:GLAREA_03066"/>
<dbReference type="InterPro" id="IPR002347">
    <property type="entry name" value="SDR_fam"/>
</dbReference>
<dbReference type="InterPro" id="IPR036291">
    <property type="entry name" value="NAD(P)-bd_dom_sf"/>
</dbReference>
<dbReference type="GO" id="GO:0016491">
    <property type="term" value="F:oxidoreductase activity"/>
    <property type="evidence" value="ECO:0007669"/>
    <property type="project" value="UniProtKB-KW"/>
</dbReference>
<evidence type="ECO:0000256" key="1">
    <source>
        <dbReference type="ARBA" id="ARBA00006484"/>
    </source>
</evidence>
<dbReference type="OrthoDB" id="2898618at2759"/>
<feature type="compositionally biased region" description="Polar residues" evidence="4">
    <location>
        <begin position="248"/>
        <end position="258"/>
    </location>
</feature>
<organism evidence="5 6">
    <name type="scientific">Glarea lozoyensis (strain ATCC 20868 / MF5171)</name>
    <dbReference type="NCBI Taxonomy" id="1116229"/>
    <lineage>
        <taxon>Eukaryota</taxon>
        <taxon>Fungi</taxon>
        <taxon>Dikarya</taxon>
        <taxon>Ascomycota</taxon>
        <taxon>Pezizomycotina</taxon>
        <taxon>Leotiomycetes</taxon>
        <taxon>Helotiales</taxon>
        <taxon>Helotiaceae</taxon>
        <taxon>Glarea</taxon>
    </lineage>
</organism>
<dbReference type="Proteomes" id="UP000016922">
    <property type="component" value="Unassembled WGS sequence"/>
</dbReference>
<dbReference type="PANTHER" id="PTHR43618:SF4">
    <property type="entry name" value="SHORT CHAIN DEHYDROGENASE_REDUCTASE FAMILY (AFU_ORTHOLOGUE AFUA_7G04540)"/>
    <property type="match status" value="1"/>
</dbReference>
<keyword evidence="3" id="KW-0560">Oxidoreductase</keyword>
<sequence>MSSSATPNQQLQASKLYDVSNYTAIVTGGGTGIGLMITQTLKANGAKVYITGRRDDALEKVVEKYNDGGKGSIVALPPADISNKDDILKMVKEVEGKEPNGIHLLVNNAGIAADDNTKYSNGEPDFKSAKSISEHLWKSDPESWGATFATNVTAQFFVATAFLPLLSKTIDTKKGFTPSIINITSISGVMKGSSNGQFAYAASKAAFIQLTRMLATTLVEAKIRVNSIAPGVFPSEMTAGKSDENQKSEMNSEASNPSGRYGSEEDMGNCVLFLAGPASTWLNGQIVYPDGGNILMSPACT</sequence>
<dbReference type="GeneID" id="19462122"/>
<reference evidence="5 6" key="1">
    <citation type="journal article" date="2013" name="BMC Genomics">
        <title>Genomics-driven discovery of the pneumocandin biosynthetic gene cluster in the fungus Glarea lozoyensis.</title>
        <authorList>
            <person name="Chen L."/>
            <person name="Yue Q."/>
            <person name="Zhang X."/>
            <person name="Xiang M."/>
            <person name="Wang C."/>
            <person name="Li S."/>
            <person name="Che Y."/>
            <person name="Ortiz-Lopez F.J."/>
            <person name="Bills G.F."/>
            <person name="Liu X."/>
            <person name="An Z."/>
        </authorList>
    </citation>
    <scope>NUCLEOTIDE SEQUENCE [LARGE SCALE GENOMIC DNA]</scope>
    <source>
        <strain evidence="6">ATCC 20868 / MF5171</strain>
    </source>
</reference>
<dbReference type="eggNOG" id="KOG0725">
    <property type="taxonomic scope" value="Eukaryota"/>
</dbReference>
<dbReference type="InterPro" id="IPR052178">
    <property type="entry name" value="Sec_Metab_Biosynth_SDR"/>
</dbReference>
<evidence type="ECO:0000313" key="6">
    <source>
        <dbReference type="Proteomes" id="UP000016922"/>
    </source>
</evidence>
<protein>
    <submittedName>
        <fullName evidence="5">NAD(P)-binding Rossmann-fold containing protein</fullName>
    </submittedName>
</protein>
<name>S3CKU8_GLAL2</name>
<dbReference type="SUPFAM" id="SSF51735">
    <property type="entry name" value="NAD(P)-binding Rossmann-fold domains"/>
    <property type="match status" value="1"/>
</dbReference>
<dbReference type="GO" id="GO:0009688">
    <property type="term" value="P:abscisic acid biosynthetic process"/>
    <property type="evidence" value="ECO:0007669"/>
    <property type="project" value="UniProtKB-ARBA"/>
</dbReference>
<dbReference type="EMBL" id="KE145370">
    <property type="protein sequence ID" value="EPE27152.1"/>
    <property type="molecule type" value="Genomic_DNA"/>
</dbReference>
<gene>
    <name evidence="5" type="ORF">GLAREA_03066</name>
</gene>
<dbReference type="Gene3D" id="3.40.50.720">
    <property type="entry name" value="NAD(P)-binding Rossmann-like Domain"/>
    <property type="match status" value="1"/>
</dbReference>
<dbReference type="PRINTS" id="PR00081">
    <property type="entry name" value="GDHRDH"/>
</dbReference>